<dbReference type="SUPFAM" id="SSF53623">
    <property type="entry name" value="MurD-like peptide ligases, catalytic domain"/>
    <property type="match status" value="1"/>
</dbReference>
<keyword evidence="1 10" id="KW-0963">Cytoplasm</keyword>
<feature type="domain" description="Mur ligase central" evidence="14">
    <location>
        <begin position="110"/>
        <end position="299"/>
    </location>
</feature>
<comment type="subcellular location">
    <subcellularLocation>
        <location evidence="10 11">Cytoplasm</location>
    </subcellularLocation>
</comment>
<dbReference type="InterPro" id="IPR004101">
    <property type="entry name" value="Mur_ligase_C"/>
</dbReference>
<evidence type="ECO:0000256" key="1">
    <source>
        <dbReference type="ARBA" id="ARBA00022490"/>
    </source>
</evidence>
<evidence type="ECO:0000256" key="6">
    <source>
        <dbReference type="ARBA" id="ARBA00022960"/>
    </source>
</evidence>
<dbReference type="Pfam" id="PF08245">
    <property type="entry name" value="Mur_ligase_M"/>
    <property type="match status" value="1"/>
</dbReference>
<evidence type="ECO:0000256" key="11">
    <source>
        <dbReference type="RuleBase" id="RU004136"/>
    </source>
</evidence>
<accession>A0A1G7UJG7</accession>
<comment type="similarity">
    <text evidence="10">Belongs to the MurCDEF family. MurF subfamily.</text>
</comment>
<dbReference type="GO" id="GO:0008360">
    <property type="term" value="P:regulation of cell shape"/>
    <property type="evidence" value="ECO:0007669"/>
    <property type="project" value="UniProtKB-KW"/>
</dbReference>
<keyword evidence="4 10" id="KW-0547">Nucleotide-binding</keyword>
<feature type="domain" description="Mur ligase C-terminal" evidence="13">
    <location>
        <begin position="333"/>
        <end position="447"/>
    </location>
</feature>
<dbReference type="Pfam" id="PF02875">
    <property type="entry name" value="Mur_ligase_C"/>
    <property type="match status" value="1"/>
</dbReference>
<gene>
    <name evidence="10" type="primary">murF</name>
    <name evidence="15" type="ORF">SAMN04487974_10394</name>
</gene>
<keyword evidence="2 10" id="KW-0436">Ligase</keyword>
<dbReference type="GO" id="GO:0005524">
    <property type="term" value="F:ATP binding"/>
    <property type="evidence" value="ECO:0007669"/>
    <property type="project" value="UniProtKB-UniRule"/>
</dbReference>
<dbReference type="InterPro" id="IPR051046">
    <property type="entry name" value="MurCDEF_CellWall_CoF430Synth"/>
</dbReference>
<dbReference type="GO" id="GO:0051301">
    <property type="term" value="P:cell division"/>
    <property type="evidence" value="ECO:0007669"/>
    <property type="project" value="UniProtKB-KW"/>
</dbReference>
<dbReference type="GO" id="GO:0047480">
    <property type="term" value="F:UDP-N-acetylmuramoyl-tripeptide-D-alanyl-D-alanine ligase activity"/>
    <property type="evidence" value="ECO:0007669"/>
    <property type="project" value="UniProtKB-UniRule"/>
</dbReference>
<dbReference type="Proteomes" id="UP000199495">
    <property type="component" value="Unassembled WGS sequence"/>
</dbReference>
<dbReference type="InterPro" id="IPR036565">
    <property type="entry name" value="Mur-like_cat_sf"/>
</dbReference>
<dbReference type="EMBL" id="FNCS01000003">
    <property type="protein sequence ID" value="SDG47391.1"/>
    <property type="molecule type" value="Genomic_DNA"/>
</dbReference>
<dbReference type="NCBIfam" id="TIGR01143">
    <property type="entry name" value="murF"/>
    <property type="match status" value="1"/>
</dbReference>
<evidence type="ECO:0000256" key="10">
    <source>
        <dbReference type="HAMAP-Rule" id="MF_02019"/>
    </source>
</evidence>
<comment type="function">
    <text evidence="10 11">Involved in cell wall formation. Catalyzes the final step in the synthesis of UDP-N-acetylmuramoyl-pentapeptide, the precursor of murein.</text>
</comment>
<evidence type="ECO:0000313" key="16">
    <source>
        <dbReference type="Proteomes" id="UP000199495"/>
    </source>
</evidence>
<dbReference type="InterPro" id="IPR000713">
    <property type="entry name" value="Mur_ligase_N"/>
</dbReference>
<dbReference type="GO" id="GO:0071555">
    <property type="term" value="P:cell wall organization"/>
    <property type="evidence" value="ECO:0007669"/>
    <property type="project" value="UniProtKB-KW"/>
</dbReference>
<dbReference type="GO" id="GO:0008766">
    <property type="term" value="F:UDP-N-acetylmuramoylalanyl-D-glutamyl-2,6-diaminopimelate-D-alanyl-D-alanine ligase activity"/>
    <property type="evidence" value="ECO:0007669"/>
    <property type="project" value="RHEA"/>
</dbReference>
<evidence type="ECO:0000259" key="12">
    <source>
        <dbReference type="Pfam" id="PF01225"/>
    </source>
</evidence>
<dbReference type="Pfam" id="PF01225">
    <property type="entry name" value="Mur_ligase"/>
    <property type="match status" value="1"/>
</dbReference>
<dbReference type="GO" id="GO:0005737">
    <property type="term" value="C:cytoplasm"/>
    <property type="evidence" value="ECO:0007669"/>
    <property type="project" value="UniProtKB-SubCell"/>
</dbReference>
<evidence type="ECO:0000256" key="5">
    <source>
        <dbReference type="ARBA" id="ARBA00022840"/>
    </source>
</evidence>
<evidence type="ECO:0000256" key="4">
    <source>
        <dbReference type="ARBA" id="ARBA00022741"/>
    </source>
</evidence>
<keyword evidence="3 10" id="KW-0132">Cell division</keyword>
<evidence type="ECO:0000256" key="2">
    <source>
        <dbReference type="ARBA" id="ARBA00022598"/>
    </source>
</evidence>
<evidence type="ECO:0000256" key="3">
    <source>
        <dbReference type="ARBA" id="ARBA00022618"/>
    </source>
</evidence>
<keyword evidence="6 10" id="KW-0133">Cell shape</keyword>
<dbReference type="EC" id="6.3.2.10" evidence="10 11"/>
<dbReference type="InterPro" id="IPR035911">
    <property type="entry name" value="MurE/MurF_N"/>
</dbReference>
<protein>
    <recommendedName>
        <fullName evidence="10 11">UDP-N-acetylmuramoyl-tripeptide--D-alanyl-D-alanine ligase</fullName>
        <ecNumber evidence="10 11">6.3.2.10</ecNumber>
    </recommendedName>
    <alternativeName>
        <fullName evidence="10">D-alanyl-D-alanine-adding enzyme</fullName>
    </alternativeName>
</protein>
<evidence type="ECO:0000256" key="8">
    <source>
        <dbReference type="ARBA" id="ARBA00023306"/>
    </source>
</evidence>
<keyword evidence="16" id="KW-1185">Reference proteome</keyword>
<dbReference type="SUPFAM" id="SSF53244">
    <property type="entry name" value="MurD-like peptide ligases, peptide-binding domain"/>
    <property type="match status" value="1"/>
</dbReference>
<evidence type="ECO:0000256" key="7">
    <source>
        <dbReference type="ARBA" id="ARBA00022984"/>
    </source>
</evidence>
<evidence type="ECO:0000259" key="14">
    <source>
        <dbReference type="Pfam" id="PF08245"/>
    </source>
</evidence>
<comment type="catalytic activity">
    <reaction evidence="10 11">
        <text>D-alanyl-D-alanine + UDP-N-acetyl-alpha-D-muramoyl-L-alanyl-gamma-D-glutamyl-meso-2,6-diaminopimelate + ATP = UDP-N-acetyl-alpha-D-muramoyl-L-alanyl-gamma-D-glutamyl-meso-2,6-diaminopimeloyl-D-alanyl-D-alanine + ADP + phosphate + H(+)</text>
        <dbReference type="Rhea" id="RHEA:28374"/>
        <dbReference type="ChEBI" id="CHEBI:15378"/>
        <dbReference type="ChEBI" id="CHEBI:30616"/>
        <dbReference type="ChEBI" id="CHEBI:43474"/>
        <dbReference type="ChEBI" id="CHEBI:57822"/>
        <dbReference type="ChEBI" id="CHEBI:61386"/>
        <dbReference type="ChEBI" id="CHEBI:83905"/>
        <dbReference type="ChEBI" id="CHEBI:456216"/>
        <dbReference type="EC" id="6.3.2.10"/>
    </reaction>
</comment>
<dbReference type="AlphaFoldDB" id="A0A1G7UJG7"/>
<dbReference type="STRING" id="440168.SAMN04487974_10394"/>
<dbReference type="Gene3D" id="3.90.190.20">
    <property type="entry name" value="Mur ligase, C-terminal domain"/>
    <property type="match status" value="1"/>
</dbReference>
<dbReference type="OrthoDB" id="9801978at2"/>
<dbReference type="PANTHER" id="PTHR43024:SF1">
    <property type="entry name" value="UDP-N-ACETYLMURAMOYL-TRIPEPTIDE--D-ALANYL-D-ALANINE LIGASE"/>
    <property type="match status" value="1"/>
</dbReference>
<dbReference type="InterPro" id="IPR036615">
    <property type="entry name" value="Mur_ligase_C_dom_sf"/>
</dbReference>
<dbReference type="InterPro" id="IPR005863">
    <property type="entry name" value="UDP-N-AcMur_synth"/>
</dbReference>
<dbReference type="RefSeq" id="WP_090593998.1">
    <property type="nucleotide sequence ID" value="NZ_FNCS01000003.1"/>
</dbReference>
<evidence type="ECO:0000313" key="15">
    <source>
        <dbReference type="EMBL" id="SDG47391.1"/>
    </source>
</evidence>
<comment type="pathway">
    <text evidence="10 11">Cell wall biogenesis; peptidoglycan biosynthesis.</text>
</comment>
<sequence>MDALYSVAEVVEATGGRAVDVDAASISSISIDSREIAPGALFVAIKGENFDGHDFVAQAIAGGAAAALVSRDRAEDLGGLPLIIVDDALEGLNALARFNRAHSSARIIAVTGSVGKTSTKEALRVALEPSGRTHASIKSFNNHWGVPLMLARMPRDTRFGVFEIGMSAAGEISPLSKLVRPHVALVTTVAPAHLEFFPSMAGIAAAKGEIFDGVEPGGIALIGDDHPHVAQLLETANAKGLRTITYGFETSADVRIYDYGNEGMESHAHVAGSNLEFQIVVPTLGRHTVYNAVGALLAAKVSSADFAGALAALKTHGAPEGRGIAFKLGDPARPITLIDESYNANPASMRAALEVFARMPTVSGRKLLVLGDMRELGVEASHYHAAMRDAVLASHADQVFLVGDHVAALAAVLPPRLVAARTQGVEEMVPHLMETLAPGDSVMIKGSNGLKLGKLVAHIRAQYSAQT</sequence>
<dbReference type="InterPro" id="IPR013221">
    <property type="entry name" value="Mur_ligase_cen"/>
</dbReference>
<keyword evidence="9 10" id="KW-0961">Cell wall biogenesis/degradation</keyword>
<feature type="domain" description="Mur ligase N-terminal catalytic" evidence="12">
    <location>
        <begin position="26"/>
        <end position="73"/>
    </location>
</feature>
<reference evidence="15 16" key="1">
    <citation type="submission" date="2016-10" db="EMBL/GenBank/DDBJ databases">
        <authorList>
            <person name="de Groot N.N."/>
        </authorList>
    </citation>
    <scope>NUCLEOTIDE SEQUENCE [LARGE SCALE GENOMIC DNA]</scope>
    <source>
        <strain evidence="15 16">CGMCC 1.10267</strain>
    </source>
</reference>
<keyword evidence="8 10" id="KW-0131">Cell cycle</keyword>
<organism evidence="15 16">
    <name type="scientific">Pelagibacterium luteolum</name>
    <dbReference type="NCBI Taxonomy" id="440168"/>
    <lineage>
        <taxon>Bacteria</taxon>
        <taxon>Pseudomonadati</taxon>
        <taxon>Pseudomonadota</taxon>
        <taxon>Alphaproteobacteria</taxon>
        <taxon>Hyphomicrobiales</taxon>
        <taxon>Devosiaceae</taxon>
        <taxon>Pelagibacterium</taxon>
    </lineage>
</organism>
<dbReference type="PANTHER" id="PTHR43024">
    <property type="entry name" value="UDP-N-ACETYLMURAMOYL-TRIPEPTIDE--D-ALANYL-D-ALANINE LIGASE"/>
    <property type="match status" value="1"/>
</dbReference>
<evidence type="ECO:0000259" key="13">
    <source>
        <dbReference type="Pfam" id="PF02875"/>
    </source>
</evidence>
<dbReference type="HAMAP" id="MF_02019">
    <property type="entry name" value="MurF"/>
    <property type="match status" value="1"/>
</dbReference>
<evidence type="ECO:0000256" key="9">
    <source>
        <dbReference type="ARBA" id="ARBA00023316"/>
    </source>
</evidence>
<dbReference type="Gene3D" id="3.40.1390.10">
    <property type="entry name" value="MurE/MurF, N-terminal domain"/>
    <property type="match status" value="1"/>
</dbReference>
<proteinExistence type="inferred from homology"/>
<keyword evidence="7 10" id="KW-0573">Peptidoglycan synthesis</keyword>
<name>A0A1G7UJG7_9HYPH</name>
<keyword evidence="5 10" id="KW-0067">ATP-binding</keyword>
<feature type="binding site" evidence="10">
    <location>
        <begin position="112"/>
        <end position="118"/>
    </location>
    <ligand>
        <name>ATP</name>
        <dbReference type="ChEBI" id="CHEBI:30616"/>
    </ligand>
</feature>
<dbReference type="GO" id="GO:0009252">
    <property type="term" value="P:peptidoglycan biosynthetic process"/>
    <property type="evidence" value="ECO:0007669"/>
    <property type="project" value="UniProtKB-UniRule"/>
</dbReference>
<dbReference type="UniPathway" id="UPA00219"/>
<dbReference type="Gene3D" id="3.40.1190.10">
    <property type="entry name" value="Mur-like, catalytic domain"/>
    <property type="match status" value="1"/>
</dbReference>
<dbReference type="SUPFAM" id="SSF63418">
    <property type="entry name" value="MurE/MurF N-terminal domain"/>
    <property type="match status" value="1"/>
</dbReference>